<name>A0ABU5E0E2_9PROT</name>
<proteinExistence type="predicted"/>
<dbReference type="RefSeq" id="WP_320500780.1">
    <property type="nucleotide sequence ID" value="NZ_JAXCLX010000001.1"/>
</dbReference>
<reference evidence="2 3" key="1">
    <citation type="journal article" date="2013" name="Antonie Van Leeuwenhoek">
        <title>Dongia rigui sp. nov., isolated from freshwater of a large wetland in Korea.</title>
        <authorList>
            <person name="Baik K.S."/>
            <person name="Hwang Y.M."/>
            <person name="Choi J.S."/>
            <person name="Kwon J."/>
            <person name="Seong C.N."/>
        </authorList>
    </citation>
    <scope>NUCLEOTIDE SEQUENCE [LARGE SCALE GENOMIC DNA]</scope>
    <source>
        <strain evidence="2 3">04SU4-P</strain>
    </source>
</reference>
<keyword evidence="3" id="KW-1185">Reference proteome</keyword>
<feature type="chain" id="PRO_5045139012" evidence="1">
    <location>
        <begin position="21"/>
        <end position="242"/>
    </location>
</feature>
<dbReference type="Proteomes" id="UP001271769">
    <property type="component" value="Unassembled WGS sequence"/>
</dbReference>
<accession>A0ABU5E0E2</accession>
<sequence>MIRIVLATLLLAAQTTYAVAETGRLKINNIPLDMPLNEELDGEYLEGIYQEKLNDRLITSVLNEWPIYHIDSTLKVGKGKVTKKDSVAGADTDPKNEQMQLYFSSAADQRRIFWIRTRKPMNAPADADGTAKSLAMIESSFGKPDRVITDAEMPGDAIVIIVDPQLPADQAQAIKAALPDPMTLSHDDYMSFWSMDLQARAKILGPNFRGAIVLLVAFKERLELMQTELLDLKRAQTVLNLN</sequence>
<feature type="signal peptide" evidence="1">
    <location>
        <begin position="1"/>
        <end position="20"/>
    </location>
</feature>
<protein>
    <submittedName>
        <fullName evidence="2">Uncharacterized protein</fullName>
    </submittedName>
</protein>
<evidence type="ECO:0000313" key="2">
    <source>
        <dbReference type="EMBL" id="MDY0872358.1"/>
    </source>
</evidence>
<keyword evidence="1" id="KW-0732">Signal</keyword>
<organism evidence="2 3">
    <name type="scientific">Dongia rigui</name>
    <dbReference type="NCBI Taxonomy" id="940149"/>
    <lineage>
        <taxon>Bacteria</taxon>
        <taxon>Pseudomonadati</taxon>
        <taxon>Pseudomonadota</taxon>
        <taxon>Alphaproteobacteria</taxon>
        <taxon>Rhodospirillales</taxon>
        <taxon>Dongiaceae</taxon>
        <taxon>Dongia</taxon>
    </lineage>
</organism>
<gene>
    <name evidence="2" type="ORF">SMD31_10510</name>
</gene>
<evidence type="ECO:0000256" key="1">
    <source>
        <dbReference type="SAM" id="SignalP"/>
    </source>
</evidence>
<dbReference type="EMBL" id="JAXCLX010000001">
    <property type="protein sequence ID" value="MDY0872358.1"/>
    <property type="molecule type" value="Genomic_DNA"/>
</dbReference>
<evidence type="ECO:0000313" key="3">
    <source>
        <dbReference type="Proteomes" id="UP001271769"/>
    </source>
</evidence>
<comment type="caution">
    <text evidence="2">The sequence shown here is derived from an EMBL/GenBank/DDBJ whole genome shotgun (WGS) entry which is preliminary data.</text>
</comment>